<evidence type="ECO:0000256" key="3">
    <source>
        <dbReference type="ARBA" id="ARBA00022449"/>
    </source>
</evidence>
<feature type="transmembrane region" description="Helical" evidence="9">
    <location>
        <begin position="402"/>
        <end position="428"/>
    </location>
</feature>
<feature type="transmembrane region" description="Helical" evidence="9">
    <location>
        <begin position="227"/>
        <end position="248"/>
    </location>
</feature>
<keyword evidence="4" id="KW-1003">Cell membrane</keyword>
<name>A0A381NRD7_9ZZZZ</name>
<dbReference type="InterPro" id="IPR018461">
    <property type="entry name" value="Na/H_Antiport_NhaC-like_C"/>
</dbReference>
<proteinExistence type="inferred from homology"/>
<dbReference type="PANTHER" id="PTHR33451:SF3">
    <property type="entry name" value="MALATE-2H(+)_NA(+)-LACTATE ANTIPORTER"/>
    <property type="match status" value="1"/>
</dbReference>
<keyword evidence="3" id="KW-0050">Antiport</keyword>
<evidence type="ECO:0000259" key="10">
    <source>
        <dbReference type="Pfam" id="PF03553"/>
    </source>
</evidence>
<feature type="transmembrane region" description="Helical" evidence="9">
    <location>
        <begin position="362"/>
        <end position="382"/>
    </location>
</feature>
<evidence type="ECO:0000256" key="2">
    <source>
        <dbReference type="ARBA" id="ARBA00022448"/>
    </source>
</evidence>
<evidence type="ECO:0000256" key="9">
    <source>
        <dbReference type="SAM" id="Phobius"/>
    </source>
</evidence>
<evidence type="ECO:0000256" key="7">
    <source>
        <dbReference type="ARBA" id="ARBA00023136"/>
    </source>
</evidence>
<comment type="similarity">
    <text evidence="8">Belongs to the NhaC Na(+)/H(+) (TC 2.A.35) antiporter family.</text>
</comment>
<accession>A0A381NRD7</accession>
<evidence type="ECO:0000256" key="8">
    <source>
        <dbReference type="ARBA" id="ARBA00038435"/>
    </source>
</evidence>
<evidence type="ECO:0000256" key="6">
    <source>
        <dbReference type="ARBA" id="ARBA00022989"/>
    </source>
</evidence>
<dbReference type="InterPro" id="IPR004770">
    <property type="entry name" value="Na/H_antiport_NhaC"/>
</dbReference>
<feature type="transmembrane region" description="Helical" evidence="9">
    <location>
        <begin position="131"/>
        <end position="157"/>
    </location>
</feature>
<dbReference type="GO" id="GO:0015297">
    <property type="term" value="F:antiporter activity"/>
    <property type="evidence" value="ECO:0007669"/>
    <property type="project" value="UniProtKB-KW"/>
</dbReference>
<feature type="transmembrane region" description="Helical" evidence="9">
    <location>
        <begin position="101"/>
        <end position="125"/>
    </location>
</feature>
<feature type="transmembrane region" description="Helical" evidence="9">
    <location>
        <begin position="42"/>
        <end position="59"/>
    </location>
</feature>
<protein>
    <recommendedName>
        <fullName evidence="10">Na+/H+ antiporter NhaC-like C-terminal domain-containing protein</fullName>
    </recommendedName>
</protein>
<keyword evidence="2" id="KW-0813">Transport</keyword>
<keyword evidence="7 9" id="KW-0472">Membrane</keyword>
<feature type="domain" description="Na+/H+ antiporter NhaC-like C-terminal" evidence="10">
    <location>
        <begin position="194"/>
        <end position="502"/>
    </location>
</feature>
<dbReference type="AlphaFoldDB" id="A0A381NRD7"/>
<sequence length="519" mass="55207">MVTHVNIRSFFEHFLYSIESESGSHMSNDTGQIKNEPTLGQALTPVALLVGLLASSVYLFGDSSSSGPNQIALILAAGLTILIGLRNGYTWKEMEQGMVHGISLAMGALMILLAVGSLIGTWILAGIVPTMIYYGLQILSPTIFYAAATVICGLVALATGSSWTTASTIGIGLMGIAVTQDLNLGLAAGAIISGAYFGDKLSPLSDTTNLAPAMAGADLFIHIRHMLWTTTPSFILALGFFIIAGFVGAQPQPADNLDIVLRALDAQFSIGIHLLLPAVLVIVLVIKRMPAFPAILLGALVGGLFAAVFQQATVLTYVGETDLPRNVAVLKGVWIAMFDGFVLNSGNAMLDELLSRGGMSSMLWTIWLIMAAMMFGGAMEASRMLQRIALGILSFVRGTGSLIAATIATCIGTNIVASDQYISIVLPGRMLRAEYRKRRLHPKNLSRTLEDAGTLTSPLIPWNTCGAFMSQALGVATLTYLPFCFFNLISPFVSAIYGYTGFTIEKLEESDEDEESAVA</sequence>
<dbReference type="NCBIfam" id="TIGR00931">
    <property type="entry name" value="antiport_nhaC"/>
    <property type="match status" value="1"/>
</dbReference>
<organism evidence="11">
    <name type="scientific">marine metagenome</name>
    <dbReference type="NCBI Taxonomy" id="408172"/>
    <lineage>
        <taxon>unclassified sequences</taxon>
        <taxon>metagenomes</taxon>
        <taxon>ecological metagenomes</taxon>
    </lineage>
</organism>
<keyword evidence="6 9" id="KW-1133">Transmembrane helix</keyword>
<evidence type="ECO:0000256" key="4">
    <source>
        <dbReference type="ARBA" id="ARBA00022475"/>
    </source>
</evidence>
<gene>
    <name evidence="11" type="ORF">METZ01_LOCUS9538</name>
</gene>
<comment type="subcellular location">
    <subcellularLocation>
        <location evidence="1">Cell membrane</location>
        <topology evidence="1">Multi-pass membrane protein</topology>
    </subcellularLocation>
</comment>
<dbReference type="PANTHER" id="PTHR33451">
    <property type="entry name" value="MALATE-2H(+)/NA(+)-LACTATE ANTIPORTER"/>
    <property type="match status" value="1"/>
</dbReference>
<feature type="transmembrane region" description="Helical" evidence="9">
    <location>
        <begin position="71"/>
        <end position="89"/>
    </location>
</feature>
<evidence type="ECO:0000313" key="11">
    <source>
        <dbReference type="EMBL" id="SUZ56684.1"/>
    </source>
</evidence>
<evidence type="ECO:0000256" key="5">
    <source>
        <dbReference type="ARBA" id="ARBA00022692"/>
    </source>
</evidence>
<dbReference type="InterPro" id="IPR052180">
    <property type="entry name" value="NhaC_Na-H+_Antiporter"/>
</dbReference>
<keyword evidence="5 9" id="KW-0812">Transmembrane</keyword>
<dbReference type="Pfam" id="PF03553">
    <property type="entry name" value="Na_H_antiporter"/>
    <property type="match status" value="1"/>
</dbReference>
<feature type="transmembrane region" description="Helical" evidence="9">
    <location>
        <begin position="293"/>
        <end position="312"/>
    </location>
</feature>
<reference evidence="11" key="1">
    <citation type="submission" date="2018-05" db="EMBL/GenBank/DDBJ databases">
        <authorList>
            <person name="Lanie J.A."/>
            <person name="Ng W.-L."/>
            <person name="Kazmierczak K.M."/>
            <person name="Andrzejewski T.M."/>
            <person name="Davidsen T.M."/>
            <person name="Wayne K.J."/>
            <person name="Tettelin H."/>
            <person name="Glass J.I."/>
            <person name="Rusch D."/>
            <person name="Podicherti R."/>
            <person name="Tsui H.-C.T."/>
            <person name="Winkler M.E."/>
        </authorList>
    </citation>
    <scope>NUCLEOTIDE SEQUENCE</scope>
</reference>
<evidence type="ECO:0000256" key="1">
    <source>
        <dbReference type="ARBA" id="ARBA00004651"/>
    </source>
</evidence>
<dbReference type="GO" id="GO:0005886">
    <property type="term" value="C:plasma membrane"/>
    <property type="evidence" value="ECO:0007669"/>
    <property type="project" value="UniProtKB-SubCell"/>
</dbReference>
<feature type="transmembrane region" description="Helical" evidence="9">
    <location>
        <begin position="268"/>
        <end position="286"/>
    </location>
</feature>
<dbReference type="EMBL" id="UINC01000518">
    <property type="protein sequence ID" value="SUZ56684.1"/>
    <property type="molecule type" value="Genomic_DNA"/>
</dbReference>